<feature type="region of interest" description="Disordered" evidence="1">
    <location>
        <begin position="79"/>
        <end position="98"/>
    </location>
</feature>
<accession>A0A0U5FTI8</accession>
<protein>
    <submittedName>
        <fullName evidence="2">Uncharacterized protein</fullName>
    </submittedName>
</protein>
<proteinExistence type="predicted"/>
<dbReference type="AlphaFoldDB" id="A0A0U5FTI8"/>
<dbReference type="SUPFAM" id="SSF48403">
    <property type="entry name" value="Ankyrin repeat"/>
    <property type="match status" value="1"/>
</dbReference>
<name>A0A0U5FTI8_ASPCI</name>
<keyword evidence="3" id="KW-1185">Reference proteome</keyword>
<evidence type="ECO:0000313" key="3">
    <source>
        <dbReference type="Proteomes" id="UP000054771"/>
    </source>
</evidence>
<dbReference type="OrthoDB" id="10594221at2759"/>
<dbReference type="InterPro" id="IPR036770">
    <property type="entry name" value="Ankyrin_rpt-contain_sf"/>
</dbReference>
<dbReference type="Gene3D" id="1.25.40.20">
    <property type="entry name" value="Ankyrin repeat-containing domain"/>
    <property type="match status" value="1"/>
</dbReference>
<dbReference type="PANTHER" id="PTHR24198:SF165">
    <property type="entry name" value="ANKYRIN REPEAT-CONTAINING PROTEIN-RELATED"/>
    <property type="match status" value="1"/>
</dbReference>
<evidence type="ECO:0000256" key="1">
    <source>
        <dbReference type="SAM" id="MobiDB-lite"/>
    </source>
</evidence>
<evidence type="ECO:0000313" key="2">
    <source>
        <dbReference type="EMBL" id="CEL01320.1"/>
    </source>
</evidence>
<dbReference type="PANTHER" id="PTHR24198">
    <property type="entry name" value="ANKYRIN REPEAT AND PROTEIN KINASE DOMAIN-CONTAINING PROTEIN"/>
    <property type="match status" value="1"/>
</dbReference>
<dbReference type="EMBL" id="CDMC01000001">
    <property type="protein sequence ID" value="CEL01320.1"/>
    <property type="molecule type" value="Genomic_DNA"/>
</dbReference>
<organism evidence="2 3">
    <name type="scientific">Aspergillus calidoustus</name>
    <dbReference type="NCBI Taxonomy" id="454130"/>
    <lineage>
        <taxon>Eukaryota</taxon>
        <taxon>Fungi</taxon>
        <taxon>Dikarya</taxon>
        <taxon>Ascomycota</taxon>
        <taxon>Pezizomycotina</taxon>
        <taxon>Eurotiomycetes</taxon>
        <taxon>Eurotiomycetidae</taxon>
        <taxon>Eurotiales</taxon>
        <taxon>Aspergillaceae</taxon>
        <taxon>Aspergillus</taxon>
        <taxon>Aspergillus subgen. Nidulantes</taxon>
    </lineage>
</organism>
<gene>
    <name evidence="2" type="ORF">ASPCAL00906</name>
</gene>
<dbReference type="Proteomes" id="UP000054771">
    <property type="component" value="Unassembled WGS sequence"/>
</dbReference>
<sequence length="559" mass="62131">MIWATIAAVLGICTKFPPRWHEMFCGVEFVAYAENYWTIHPWWRSAAHAPKGNCHSNQQGYIQAISCCSVPHPFENNKLLPTPDDSRWTDQPDPSSKQGGVYRAAMVEFSAGISAVAIIVVLLKGLIEGPDHARLNFADLNSQCETLKMNLEAAEEDCAARSLSPAQKQNVDTMLDRCNATLASLRKYLQQGKSLKKNTPPKLQAMYRFSNGKLAEWKEAIQVERINILTIFSMNNSASSARFDEKLDLLTEILISKLSTTQPASSATVHAPDPHQAGKKARWLEARHQLEQKGVLPKSLDQDEDRIISQVASTLHNDSKTDDDPHEDEANEKDSTVRAALLAAAGQSSWDQVLELLESKRNLDVHNPETGLAFSLAVTQHRWNIVEKLVIMGIDPDRKSATNEPAICVAAANHAWPTVMLLAEHGASLDPEKSLEGDPIIIYVAKLERWDTLNLLLDYKANVDVEDREGKRVLAYALTSLLKLWPKLGERERLEIAGVVSRLLRMGAKVGEKELEALMWASSPEEMWHGVLNTEVTVDDLLTLLNGPSLAEDSDLFVN</sequence>
<reference evidence="3" key="1">
    <citation type="journal article" date="2016" name="Genome Announc.">
        <title>Draft genome sequences of fungus Aspergillus calidoustus.</title>
        <authorList>
            <person name="Horn F."/>
            <person name="Linde J."/>
            <person name="Mattern D.J."/>
            <person name="Walther G."/>
            <person name="Guthke R."/>
            <person name="Scherlach K."/>
            <person name="Martin K."/>
            <person name="Brakhage A.A."/>
            <person name="Petzke L."/>
            <person name="Valiante V."/>
        </authorList>
    </citation>
    <scope>NUCLEOTIDE SEQUENCE [LARGE SCALE GENOMIC DNA]</scope>
    <source>
        <strain evidence="3">SF006504</strain>
    </source>
</reference>
<dbReference type="STRING" id="454130.A0A0U5FTI8"/>
<feature type="region of interest" description="Disordered" evidence="1">
    <location>
        <begin position="313"/>
        <end position="334"/>
    </location>
</feature>